<dbReference type="OrthoDB" id="9776634at2"/>
<dbReference type="Proteomes" id="UP000077885">
    <property type="component" value="Unassembled WGS sequence"/>
</dbReference>
<accession>A0A1A9RYI0</accession>
<gene>
    <name evidence="3" type="ORF">A7P95_05530</name>
</gene>
<dbReference type="Pfam" id="PF01712">
    <property type="entry name" value="dNK"/>
    <property type="match status" value="1"/>
</dbReference>
<dbReference type="InterPro" id="IPR050566">
    <property type="entry name" value="Deoxyribonucleoside_kinase"/>
</dbReference>
<sequence>MQTDYRYIVVEGPIGSGKSPLSRKLAEHFGCTLLSEQPEQNPFLEQFYLNAANHGLATELYFLLRRAEVPKLIAEADEIGNANHGMHRVVSDFLLEKDQIFVPTILREDEQALYWQLKQKVMPEIPVPDLVIYLQTSAGAAEQQLRQRGDNHINLFPPGYLQQIHDEYHRYFYLYDRAPLLIANTDELDFINNPEHFDLLLHAIANLRGSRHYLNLSER</sequence>
<organism evidence="3 4">
    <name type="scientific">Eikenella longinqua</name>
    <dbReference type="NCBI Taxonomy" id="1795827"/>
    <lineage>
        <taxon>Bacteria</taxon>
        <taxon>Pseudomonadati</taxon>
        <taxon>Pseudomonadota</taxon>
        <taxon>Betaproteobacteria</taxon>
        <taxon>Neisseriales</taxon>
        <taxon>Neisseriaceae</taxon>
        <taxon>Eikenella</taxon>
    </lineage>
</organism>
<evidence type="ECO:0000256" key="1">
    <source>
        <dbReference type="PIRSR" id="PIRSR000705-3"/>
    </source>
</evidence>
<dbReference type="RefSeq" id="WP_067592416.1">
    <property type="nucleotide sequence ID" value="NZ_LXSL01000018.1"/>
</dbReference>
<dbReference type="InterPro" id="IPR002624">
    <property type="entry name" value="DCK/DGK"/>
</dbReference>
<dbReference type="Gene3D" id="3.40.50.300">
    <property type="entry name" value="P-loop containing nucleotide triphosphate hydrolases"/>
    <property type="match status" value="1"/>
</dbReference>
<dbReference type="GO" id="GO:0019136">
    <property type="term" value="F:deoxynucleoside kinase activity"/>
    <property type="evidence" value="ECO:0007669"/>
    <property type="project" value="InterPro"/>
</dbReference>
<evidence type="ECO:0000313" key="4">
    <source>
        <dbReference type="Proteomes" id="UP000077885"/>
    </source>
</evidence>
<dbReference type="PANTHER" id="PTHR10513:SF35">
    <property type="entry name" value="DEOXYADENOSINE KINASE"/>
    <property type="match status" value="1"/>
</dbReference>
<feature type="domain" description="Deoxynucleoside kinase" evidence="2">
    <location>
        <begin position="8"/>
        <end position="206"/>
    </location>
</feature>
<dbReference type="PIRSF" id="PIRSF000705">
    <property type="entry name" value="DNK"/>
    <property type="match status" value="1"/>
</dbReference>
<dbReference type="GO" id="GO:0005737">
    <property type="term" value="C:cytoplasm"/>
    <property type="evidence" value="ECO:0007669"/>
    <property type="project" value="TreeGrafter"/>
</dbReference>
<keyword evidence="4" id="KW-1185">Reference proteome</keyword>
<dbReference type="InterPro" id="IPR027417">
    <property type="entry name" value="P-loop_NTPase"/>
</dbReference>
<comment type="caution">
    <text evidence="3">The sequence shown here is derived from an EMBL/GenBank/DDBJ whole genome shotgun (WGS) entry which is preliminary data.</text>
</comment>
<dbReference type="GO" id="GO:0005524">
    <property type="term" value="F:ATP binding"/>
    <property type="evidence" value="ECO:0007669"/>
    <property type="project" value="UniProtKB-KW"/>
</dbReference>
<name>A0A1A9RYI0_9NEIS</name>
<protein>
    <submittedName>
        <fullName evidence="3">Deoxyguanosine kinase</fullName>
    </submittedName>
</protein>
<dbReference type="CDD" id="cd01673">
    <property type="entry name" value="dNK"/>
    <property type="match status" value="1"/>
</dbReference>
<keyword evidence="1" id="KW-0067">ATP-binding</keyword>
<keyword evidence="1" id="KW-0547">Nucleotide-binding</keyword>
<dbReference type="PANTHER" id="PTHR10513">
    <property type="entry name" value="DEOXYNUCLEOSIDE KINASE"/>
    <property type="match status" value="1"/>
</dbReference>
<evidence type="ECO:0000313" key="3">
    <source>
        <dbReference type="EMBL" id="OAM28421.1"/>
    </source>
</evidence>
<reference evidence="4" key="1">
    <citation type="submission" date="2016-05" db="EMBL/GenBank/DDBJ databases">
        <title>Draft genome of Corynebacterium afermentans subsp. afermentans LCDC 88199T.</title>
        <authorList>
            <person name="Bernier A.-M."/>
            <person name="Bernard K."/>
        </authorList>
    </citation>
    <scope>NUCLEOTIDE SEQUENCE [LARGE SCALE GENOMIC DNA]</scope>
    <source>
        <strain evidence="4">NML02-A-017</strain>
    </source>
</reference>
<dbReference type="STRING" id="1795827.A7P95_05530"/>
<dbReference type="AlphaFoldDB" id="A0A1A9RYI0"/>
<dbReference type="EMBL" id="LXSL01000018">
    <property type="protein sequence ID" value="OAM28421.1"/>
    <property type="molecule type" value="Genomic_DNA"/>
</dbReference>
<keyword evidence="3" id="KW-0808">Transferase</keyword>
<proteinExistence type="predicted"/>
<dbReference type="SUPFAM" id="SSF52540">
    <property type="entry name" value="P-loop containing nucleoside triphosphate hydrolases"/>
    <property type="match status" value="1"/>
</dbReference>
<evidence type="ECO:0000259" key="2">
    <source>
        <dbReference type="Pfam" id="PF01712"/>
    </source>
</evidence>
<keyword evidence="3" id="KW-0418">Kinase</keyword>
<dbReference type="InterPro" id="IPR031314">
    <property type="entry name" value="DNK_dom"/>
</dbReference>
<feature type="binding site" evidence="1">
    <location>
        <begin position="188"/>
        <end position="190"/>
    </location>
    <ligand>
        <name>ATP</name>
        <dbReference type="ChEBI" id="CHEBI:30616"/>
    </ligand>
</feature>